<evidence type="ECO:0000313" key="1">
    <source>
        <dbReference type="EMBL" id="AXE17934.1"/>
    </source>
</evidence>
<dbReference type="SUPFAM" id="SSF158997">
    <property type="entry name" value="Trm112p-like"/>
    <property type="match status" value="1"/>
</dbReference>
<gene>
    <name evidence="1" type="ORF">DR864_09400</name>
</gene>
<dbReference type="Gene3D" id="2.20.25.10">
    <property type="match status" value="1"/>
</dbReference>
<dbReference type="KEGG" id="run:DR864_09400"/>
<dbReference type="Pfam" id="PF03966">
    <property type="entry name" value="Trm112p"/>
    <property type="match status" value="1"/>
</dbReference>
<reference evidence="1 2" key="1">
    <citation type="submission" date="2018-07" db="EMBL/GenBank/DDBJ databases">
        <title>Genome sequencing of Runella.</title>
        <authorList>
            <person name="Baek M.-G."/>
            <person name="Yi H."/>
        </authorList>
    </citation>
    <scope>NUCLEOTIDE SEQUENCE [LARGE SCALE GENOMIC DNA]</scope>
    <source>
        <strain evidence="1 2">HYN0085</strain>
    </source>
</reference>
<dbReference type="AlphaFoldDB" id="A0A344TH13"/>
<dbReference type="EMBL" id="CP030850">
    <property type="protein sequence ID" value="AXE17934.1"/>
    <property type="molecule type" value="Genomic_DNA"/>
</dbReference>
<dbReference type="OrthoDB" id="678493at2"/>
<dbReference type="InterPro" id="IPR005651">
    <property type="entry name" value="Trm112-like"/>
</dbReference>
<dbReference type="Proteomes" id="UP000251993">
    <property type="component" value="Chromosome"/>
</dbReference>
<protein>
    <recommendedName>
        <fullName evidence="3">Trm112 family protein</fullName>
    </recommendedName>
</protein>
<evidence type="ECO:0008006" key="3">
    <source>
        <dbReference type="Google" id="ProtNLM"/>
    </source>
</evidence>
<dbReference type="RefSeq" id="WP_114066719.1">
    <property type="nucleotide sequence ID" value="NZ_CP030850.1"/>
</dbReference>
<name>A0A344TH13_9BACT</name>
<proteinExistence type="predicted"/>
<sequence length="86" mass="10199">MKPTLVHKLCCPFDKQDLQLTIIKQDTDQNIIEGLLTCETCRRYYPIVYGIPIMNPDEYREKQLEEPILQRWSKQLGASFKEKLLK</sequence>
<organism evidence="1 2">
    <name type="scientific">Runella rosea</name>
    <dbReference type="NCBI Taxonomy" id="2259595"/>
    <lineage>
        <taxon>Bacteria</taxon>
        <taxon>Pseudomonadati</taxon>
        <taxon>Bacteroidota</taxon>
        <taxon>Cytophagia</taxon>
        <taxon>Cytophagales</taxon>
        <taxon>Spirosomataceae</taxon>
        <taxon>Runella</taxon>
    </lineage>
</organism>
<keyword evidence="2" id="KW-1185">Reference proteome</keyword>
<evidence type="ECO:0000313" key="2">
    <source>
        <dbReference type="Proteomes" id="UP000251993"/>
    </source>
</evidence>
<accession>A0A344TH13</accession>